<gene>
    <name evidence="3" type="ORF">GPUH_LOCUS18345</name>
</gene>
<name>A0A183EBK4_9BILA</name>
<protein>
    <submittedName>
        <fullName evidence="5">BTB_2 domain-containing protein</fullName>
    </submittedName>
</protein>
<accession>A0A183EBK4</accession>
<evidence type="ECO:0000259" key="2">
    <source>
        <dbReference type="Pfam" id="PF02214"/>
    </source>
</evidence>
<dbReference type="PANTHER" id="PTHR11145:SF8">
    <property type="entry name" value="RE57120P"/>
    <property type="match status" value="1"/>
</dbReference>
<dbReference type="OrthoDB" id="2333377at2759"/>
<evidence type="ECO:0000256" key="1">
    <source>
        <dbReference type="SAM" id="MobiDB-lite"/>
    </source>
</evidence>
<dbReference type="GO" id="GO:0051260">
    <property type="term" value="P:protein homooligomerization"/>
    <property type="evidence" value="ECO:0007669"/>
    <property type="project" value="InterPro"/>
</dbReference>
<reference evidence="3 4" key="2">
    <citation type="submission" date="2018-11" db="EMBL/GenBank/DDBJ databases">
        <authorList>
            <consortium name="Pathogen Informatics"/>
        </authorList>
    </citation>
    <scope>NUCLEOTIDE SEQUENCE [LARGE SCALE GENOMIC DNA]</scope>
</reference>
<dbReference type="InterPro" id="IPR045068">
    <property type="entry name" value="BACURD1-3"/>
</dbReference>
<dbReference type="InterPro" id="IPR003131">
    <property type="entry name" value="T1-type_BTB"/>
</dbReference>
<organism evidence="5">
    <name type="scientific">Gongylonema pulchrum</name>
    <dbReference type="NCBI Taxonomy" id="637853"/>
    <lineage>
        <taxon>Eukaryota</taxon>
        <taxon>Metazoa</taxon>
        <taxon>Ecdysozoa</taxon>
        <taxon>Nematoda</taxon>
        <taxon>Chromadorea</taxon>
        <taxon>Rhabditida</taxon>
        <taxon>Spirurina</taxon>
        <taxon>Spiruromorpha</taxon>
        <taxon>Spiruroidea</taxon>
        <taxon>Gongylonematidae</taxon>
        <taxon>Gongylonema</taxon>
    </lineage>
</organism>
<feature type="region of interest" description="Disordered" evidence="1">
    <location>
        <begin position="217"/>
        <end position="251"/>
    </location>
</feature>
<keyword evidence="4" id="KW-1185">Reference proteome</keyword>
<dbReference type="EMBL" id="UYRT01086597">
    <property type="protein sequence ID" value="VDN31546.1"/>
    <property type="molecule type" value="Genomic_DNA"/>
</dbReference>
<dbReference type="InterPro" id="IPR011333">
    <property type="entry name" value="SKP1/BTB/POZ_sf"/>
</dbReference>
<proteinExistence type="predicted"/>
<dbReference type="Pfam" id="PF02214">
    <property type="entry name" value="BTB_2"/>
    <property type="match status" value="1"/>
</dbReference>
<sequence length="268" mass="29968">MVFYLQVLTDDDGWVLIDRSGKHFGTILNFLRDGYVPLPECRAETAEILAEAKYYLIQELVQQCQNWLKVMEKKDVEPAGICKVPLVCTKKDCDRIVTSTTKNLELFDRLVTRFNDRVLFVKDIGAENAEVCQWTFYGQGRKKAEVCCTSIVYATDKKQTKVEFPEARIYEEAMNVLLFEERHVCVRCGGDGGTCSPPRGHSQIQLPPFIYSSAHSASVSPQRTSPAPFVGDALSGSSLQEDRRRSSRLVDGRSNSIAVAAAINEDTG</sequence>
<dbReference type="Gene3D" id="3.30.710.10">
    <property type="entry name" value="Potassium Channel Kv1.1, Chain A"/>
    <property type="match status" value="1"/>
</dbReference>
<dbReference type="WBParaSite" id="GPUH_0001837001-mRNA-1">
    <property type="protein sequence ID" value="GPUH_0001837001-mRNA-1"/>
    <property type="gene ID" value="GPUH_0001837001"/>
</dbReference>
<dbReference type="AlphaFoldDB" id="A0A183EBK4"/>
<dbReference type="PANTHER" id="PTHR11145">
    <property type="entry name" value="BTB/POZ DOMAIN-CONTAINING ADAPTER FOR CUL3-MEDIATED RHOA DEGRADATION PROTEIN FAMILY MEMBER"/>
    <property type="match status" value="1"/>
</dbReference>
<evidence type="ECO:0000313" key="3">
    <source>
        <dbReference type="EMBL" id="VDN31546.1"/>
    </source>
</evidence>
<feature type="compositionally biased region" description="Basic and acidic residues" evidence="1">
    <location>
        <begin position="240"/>
        <end position="251"/>
    </location>
</feature>
<evidence type="ECO:0000313" key="5">
    <source>
        <dbReference type="WBParaSite" id="GPUH_0001837001-mRNA-1"/>
    </source>
</evidence>
<feature type="domain" description="Potassium channel tetramerisation-type BTB" evidence="2">
    <location>
        <begin position="7"/>
        <end position="64"/>
    </location>
</feature>
<evidence type="ECO:0000313" key="4">
    <source>
        <dbReference type="Proteomes" id="UP000271098"/>
    </source>
</evidence>
<reference evidence="5" key="1">
    <citation type="submission" date="2016-06" db="UniProtKB">
        <authorList>
            <consortium name="WormBaseParasite"/>
        </authorList>
    </citation>
    <scope>IDENTIFICATION</scope>
</reference>
<dbReference type="Proteomes" id="UP000271098">
    <property type="component" value="Unassembled WGS sequence"/>
</dbReference>
<dbReference type="SUPFAM" id="SSF54695">
    <property type="entry name" value="POZ domain"/>
    <property type="match status" value="1"/>
</dbReference>